<proteinExistence type="predicted"/>
<evidence type="ECO:0000256" key="1">
    <source>
        <dbReference type="SAM" id="MobiDB-lite"/>
    </source>
</evidence>
<sequence>MPREFQTEREPDKNDGLQVNNLAILHEKNLDIVLRPVTSEVEEGDTESNKNSIISGSTKSNGSLLEESRYDIPPKGHSVCYDRKDQISAQLLQNSMAYPETGIVFASSGGCSFKRQ</sequence>
<feature type="compositionally biased region" description="Polar residues" evidence="1">
    <location>
        <begin position="49"/>
        <end position="63"/>
    </location>
</feature>
<dbReference type="Proteomes" id="UP000675881">
    <property type="component" value="Unassembled WGS sequence"/>
</dbReference>
<gene>
    <name evidence="2" type="ORF">LSAA_283</name>
</gene>
<dbReference type="EMBL" id="CAJNVT010000118">
    <property type="protein sequence ID" value="CAF2745908.1"/>
    <property type="molecule type" value="Genomic_DNA"/>
</dbReference>
<accession>A0A817FEE0</accession>
<dbReference type="AlphaFoldDB" id="A0A817FEE0"/>
<organism evidence="2 3">
    <name type="scientific">Lepeophtheirus salmonis</name>
    <name type="common">Salmon louse</name>
    <name type="synonym">Caligus salmonis</name>
    <dbReference type="NCBI Taxonomy" id="72036"/>
    <lineage>
        <taxon>Eukaryota</taxon>
        <taxon>Metazoa</taxon>
        <taxon>Ecdysozoa</taxon>
        <taxon>Arthropoda</taxon>
        <taxon>Crustacea</taxon>
        <taxon>Multicrustacea</taxon>
        <taxon>Hexanauplia</taxon>
        <taxon>Copepoda</taxon>
        <taxon>Siphonostomatoida</taxon>
        <taxon>Caligidae</taxon>
        <taxon>Lepeophtheirus</taxon>
    </lineage>
</organism>
<keyword evidence="3" id="KW-1185">Reference proteome</keyword>
<protein>
    <submittedName>
        <fullName evidence="2">(salmon louse) hypothetical protein</fullName>
    </submittedName>
</protein>
<reference evidence="2" key="1">
    <citation type="submission" date="2021-02" db="EMBL/GenBank/DDBJ databases">
        <authorList>
            <person name="Bekaert M."/>
        </authorList>
    </citation>
    <scope>NUCLEOTIDE SEQUENCE</scope>
    <source>
        <strain evidence="2">IoA-00</strain>
    </source>
</reference>
<evidence type="ECO:0000313" key="2">
    <source>
        <dbReference type="EMBL" id="CAF2745908.1"/>
    </source>
</evidence>
<comment type="caution">
    <text evidence="2">The sequence shown here is derived from an EMBL/GenBank/DDBJ whole genome shotgun (WGS) entry which is preliminary data.</text>
</comment>
<name>A0A817FEE0_LEPSM</name>
<feature type="region of interest" description="Disordered" evidence="1">
    <location>
        <begin position="39"/>
        <end position="69"/>
    </location>
</feature>
<evidence type="ECO:0000313" key="3">
    <source>
        <dbReference type="Proteomes" id="UP000675881"/>
    </source>
</evidence>